<reference evidence="3" key="2">
    <citation type="journal article" date="2007" name="Science">
        <title>Draft genome sequence of the sexually transmitted pathogen Trichomonas vaginalis.</title>
        <authorList>
            <person name="Carlton J.M."/>
            <person name="Hirt R.P."/>
            <person name="Silva J.C."/>
            <person name="Delcher A.L."/>
            <person name="Schatz M."/>
            <person name="Zhao Q."/>
            <person name="Wortman J.R."/>
            <person name="Bidwell S.L."/>
            <person name="Alsmark U.C.M."/>
            <person name="Besteiro S."/>
            <person name="Sicheritz-Ponten T."/>
            <person name="Noel C.J."/>
            <person name="Dacks J.B."/>
            <person name="Foster P.G."/>
            <person name="Simillion C."/>
            <person name="Van de Peer Y."/>
            <person name="Miranda-Saavedra D."/>
            <person name="Barton G.J."/>
            <person name="Westrop G.D."/>
            <person name="Mueller S."/>
            <person name="Dessi D."/>
            <person name="Fiori P.L."/>
            <person name="Ren Q."/>
            <person name="Paulsen I."/>
            <person name="Zhang H."/>
            <person name="Bastida-Corcuera F.D."/>
            <person name="Simoes-Barbosa A."/>
            <person name="Brown M.T."/>
            <person name="Hayes R.D."/>
            <person name="Mukherjee M."/>
            <person name="Okumura C.Y."/>
            <person name="Schneider R."/>
            <person name="Smith A.J."/>
            <person name="Vanacova S."/>
            <person name="Villalvazo M."/>
            <person name="Haas B.J."/>
            <person name="Pertea M."/>
            <person name="Feldblyum T.V."/>
            <person name="Utterback T.R."/>
            <person name="Shu C.L."/>
            <person name="Osoegawa K."/>
            <person name="de Jong P.J."/>
            <person name="Hrdy I."/>
            <person name="Horvathova L."/>
            <person name="Zubacova Z."/>
            <person name="Dolezal P."/>
            <person name="Malik S.B."/>
            <person name="Logsdon J.M. Jr."/>
            <person name="Henze K."/>
            <person name="Gupta A."/>
            <person name="Wang C.C."/>
            <person name="Dunne R.L."/>
            <person name="Upcroft J.A."/>
            <person name="Upcroft P."/>
            <person name="White O."/>
            <person name="Salzberg S.L."/>
            <person name="Tang P."/>
            <person name="Chiu C.-H."/>
            <person name="Lee Y.-S."/>
            <person name="Embley T.M."/>
            <person name="Coombs G.H."/>
            <person name="Mottram J.C."/>
            <person name="Tachezy J."/>
            <person name="Fraser-Liggett C.M."/>
            <person name="Johnson P.J."/>
        </authorList>
    </citation>
    <scope>NUCLEOTIDE SEQUENCE [LARGE SCALE GENOMIC DNA]</scope>
    <source>
        <strain evidence="3">G3</strain>
    </source>
</reference>
<dbReference type="VEuPathDB" id="TrichDB:TVAG_411780"/>
<dbReference type="Gene3D" id="2.120.10.80">
    <property type="entry name" value="Kelch-type beta propeller"/>
    <property type="match status" value="1"/>
</dbReference>
<name>A2FB86_TRIV3</name>
<dbReference type="OrthoDB" id="7676067at2759"/>
<dbReference type="Pfam" id="PF24681">
    <property type="entry name" value="Kelch_KLHDC2_KLHL20_DRC7"/>
    <property type="match status" value="1"/>
</dbReference>
<dbReference type="SUPFAM" id="SSF117281">
    <property type="entry name" value="Kelch motif"/>
    <property type="match status" value="1"/>
</dbReference>
<accession>A2FB86</accession>
<dbReference type="KEGG" id="tva:4755605"/>
<protein>
    <submittedName>
        <fullName evidence="3">Kelch motif family protein</fullName>
    </submittedName>
</protein>
<evidence type="ECO:0000256" key="2">
    <source>
        <dbReference type="ARBA" id="ARBA00022737"/>
    </source>
</evidence>
<dbReference type="SMR" id="A2FB86"/>
<evidence type="ECO:0000256" key="1">
    <source>
        <dbReference type="ARBA" id="ARBA00022441"/>
    </source>
</evidence>
<proteinExistence type="predicted"/>
<dbReference type="eggNOG" id="KOG0379">
    <property type="taxonomic scope" value="Eukaryota"/>
</dbReference>
<dbReference type="EMBL" id="DS113699">
    <property type="protein sequence ID" value="EAX97816.1"/>
    <property type="molecule type" value="Genomic_DNA"/>
</dbReference>
<evidence type="ECO:0000313" key="4">
    <source>
        <dbReference type="Proteomes" id="UP000001542"/>
    </source>
</evidence>
<evidence type="ECO:0000313" key="3">
    <source>
        <dbReference type="EMBL" id="EAX97816.1"/>
    </source>
</evidence>
<dbReference type="PANTHER" id="PTHR46093">
    <property type="entry name" value="ACYL-COA-BINDING DOMAIN-CONTAINING PROTEIN 5"/>
    <property type="match status" value="1"/>
</dbReference>
<dbReference type="STRING" id="5722.A2FB86"/>
<dbReference type="Proteomes" id="UP000001542">
    <property type="component" value="Unassembled WGS sequence"/>
</dbReference>
<dbReference type="InParanoid" id="A2FB86"/>
<keyword evidence="4" id="KW-1185">Reference proteome</keyword>
<sequence length="375" mass="42394">MHFAIQGRPSILPKPAQYSTISDQQVTILKSQRNTQLKSGFTGYWSAKFPESITPTPRKDAFCVNVPELDGFFIGYGITENKGLCDDVWFYNLKTNKWNRLNLTGDVVSPRTGTKAVFIANNIILFGGFCNNEYYSDLHRIDITTGVVSRIETTGEEPCPRCHCVMTLFDKSIVIWGGNTENVCHGDLYKLSLETFEWTKVTSNVPGRTGVPYCVSRNKIFAYGGNKTGLIVIDLENDTVEVRDTIGCNPDMTVMSGNMVSTDKFVFLFGGQKIEKEVYDLVYCLDLDKMWWFIFFLSPDGTTTSPEDGYIDKLGLFNIPNAYGCNYLYNEKEREIVYCLGYPSSDPPNVHTISISEALGFLHMRDDMLDILRHK</sequence>
<gene>
    <name evidence="3" type="ORF">TVAG_411780</name>
</gene>
<organism evidence="3 4">
    <name type="scientific">Trichomonas vaginalis (strain ATCC PRA-98 / G3)</name>
    <dbReference type="NCBI Taxonomy" id="412133"/>
    <lineage>
        <taxon>Eukaryota</taxon>
        <taxon>Metamonada</taxon>
        <taxon>Parabasalia</taxon>
        <taxon>Trichomonadida</taxon>
        <taxon>Trichomonadidae</taxon>
        <taxon>Trichomonas</taxon>
    </lineage>
</organism>
<dbReference type="PANTHER" id="PTHR46093:SF18">
    <property type="entry name" value="FIBRONECTIN TYPE-III DOMAIN-CONTAINING PROTEIN"/>
    <property type="match status" value="1"/>
</dbReference>
<dbReference type="RefSeq" id="XP_001310746.1">
    <property type="nucleotide sequence ID" value="XM_001310745.1"/>
</dbReference>
<dbReference type="OMA" id="VELIWEE"/>
<keyword evidence="1" id="KW-0880">Kelch repeat</keyword>
<dbReference type="VEuPathDB" id="TrichDB:TVAGG3_0995390"/>
<dbReference type="InterPro" id="IPR015915">
    <property type="entry name" value="Kelch-typ_b-propeller"/>
</dbReference>
<dbReference type="AlphaFoldDB" id="A2FB86"/>
<reference evidence="3" key="1">
    <citation type="submission" date="2006-10" db="EMBL/GenBank/DDBJ databases">
        <authorList>
            <person name="Amadeo P."/>
            <person name="Zhao Q."/>
            <person name="Wortman J."/>
            <person name="Fraser-Liggett C."/>
            <person name="Carlton J."/>
        </authorList>
    </citation>
    <scope>NUCLEOTIDE SEQUENCE</scope>
    <source>
        <strain evidence="3">G3</strain>
    </source>
</reference>
<keyword evidence="2" id="KW-0677">Repeat</keyword>